<reference evidence="2 3" key="1">
    <citation type="submission" date="2019-03" db="EMBL/GenBank/DDBJ databases">
        <authorList>
            <person name="Nijsse B."/>
        </authorList>
    </citation>
    <scope>NUCLEOTIDE SEQUENCE [LARGE SCALE GENOMIC DNA]</scope>
    <source>
        <strain evidence="2">Desulfoluna butyratoxydans MSL71</strain>
    </source>
</reference>
<sequence length="116" mass="13247">MEQHPTDYASLRFWFNIVQYLITLAVSLYVWFNSRLNAKAQELKELARRLDKAKTQMDGRITRLETDMAHALSHEDLAAVYDRLNDMAEQVAGLSGKMDGVKGAVDMIQAHLLNDH</sequence>
<evidence type="ECO:0000313" key="2">
    <source>
        <dbReference type="EMBL" id="VFQ42467.1"/>
    </source>
</evidence>
<dbReference type="AlphaFoldDB" id="A0A4U8YH15"/>
<dbReference type="Gene3D" id="1.20.5.340">
    <property type="match status" value="1"/>
</dbReference>
<keyword evidence="3" id="KW-1185">Reference proteome</keyword>
<evidence type="ECO:0008006" key="4">
    <source>
        <dbReference type="Google" id="ProtNLM"/>
    </source>
</evidence>
<dbReference type="EMBL" id="CAADHO010000001">
    <property type="protein sequence ID" value="VFQ42467.1"/>
    <property type="molecule type" value="Genomic_DNA"/>
</dbReference>
<organism evidence="2 3">
    <name type="scientific">Desulfoluna butyratoxydans</name>
    <dbReference type="NCBI Taxonomy" id="231438"/>
    <lineage>
        <taxon>Bacteria</taxon>
        <taxon>Pseudomonadati</taxon>
        <taxon>Thermodesulfobacteriota</taxon>
        <taxon>Desulfobacteria</taxon>
        <taxon>Desulfobacterales</taxon>
        <taxon>Desulfolunaceae</taxon>
        <taxon>Desulfoluna</taxon>
    </lineage>
</organism>
<gene>
    <name evidence="2" type="ORF">MSL71_850</name>
</gene>
<name>A0A4U8YH15_9BACT</name>
<keyword evidence="1" id="KW-1133">Transmembrane helix</keyword>
<evidence type="ECO:0000256" key="1">
    <source>
        <dbReference type="SAM" id="Phobius"/>
    </source>
</evidence>
<protein>
    <recommendedName>
        <fullName evidence="4">DUF2730 family protein</fullName>
    </recommendedName>
</protein>
<accession>A0A4U8YH15</accession>
<keyword evidence="1" id="KW-0812">Transmembrane</keyword>
<dbReference type="Proteomes" id="UP000507962">
    <property type="component" value="Unassembled WGS sequence"/>
</dbReference>
<proteinExistence type="predicted"/>
<keyword evidence="1" id="KW-0472">Membrane</keyword>
<dbReference type="RefSeq" id="WP_180136719.1">
    <property type="nucleotide sequence ID" value="NZ_CAADHO010000001.1"/>
</dbReference>
<evidence type="ECO:0000313" key="3">
    <source>
        <dbReference type="Proteomes" id="UP000507962"/>
    </source>
</evidence>
<feature type="transmembrane region" description="Helical" evidence="1">
    <location>
        <begin position="13"/>
        <end position="32"/>
    </location>
</feature>